<dbReference type="Proteomes" id="UP001597083">
    <property type="component" value="Unassembled WGS sequence"/>
</dbReference>
<name>A0ABW3CLP2_9ACTN</name>
<dbReference type="PANTHER" id="PTHR45527:SF14">
    <property type="entry name" value="PLIPASTATIN SYNTHASE SUBUNIT B"/>
    <property type="match status" value="1"/>
</dbReference>
<proteinExistence type="predicted"/>
<comment type="caution">
    <text evidence="2">The sequence shown here is derived from an EMBL/GenBank/DDBJ whole genome shotgun (WGS) entry which is preliminary data.</text>
</comment>
<gene>
    <name evidence="2" type="ORF">ACFQ07_19970</name>
</gene>
<accession>A0ABW3CLP2</accession>
<dbReference type="PROSITE" id="PS00455">
    <property type="entry name" value="AMP_BINDING"/>
    <property type="match status" value="1"/>
</dbReference>
<dbReference type="Gene3D" id="3.40.50.12780">
    <property type="entry name" value="N-terminal domain of ligase-like"/>
    <property type="match status" value="1"/>
</dbReference>
<organism evidence="2 3">
    <name type="scientific">Actinomadura adrarensis</name>
    <dbReference type="NCBI Taxonomy" id="1819600"/>
    <lineage>
        <taxon>Bacteria</taxon>
        <taxon>Bacillati</taxon>
        <taxon>Actinomycetota</taxon>
        <taxon>Actinomycetes</taxon>
        <taxon>Streptosporangiales</taxon>
        <taxon>Thermomonosporaceae</taxon>
        <taxon>Actinomadura</taxon>
    </lineage>
</organism>
<dbReference type="InterPro" id="IPR042099">
    <property type="entry name" value="ANL_N_sf"/>
</dbReference>
<dbReference type="InterPro" id="IPR000873">
    <property type="entry name" value="AMP-dep_synth/lig_dom"/>
</dbReference>
<sequence>GPEKRVALILPRTTDLVVGVLAVLKSGAAYVPIDPGQPVDRVDQIVEDARPVHVVASTREAGVPGPVATFLDEVDLAGYDSEAPAVAVAPDNAAYVIYTSGSTGRPKGVVVTHQNVVRLLDSTDGLFGFGADDVWTLFHSYAFDFSVWELWGALLYGGRLVVVPFATSRSPREFLDLLRAEGVTVLNQTPSAFNQLMMADRGEFGGAPAGELALRYVIFGGEALDPGTLADWYARHPDDAPVLVNMYGITETTVHVTQLPLDHGSAAAYRGSVIGTAMADLRVHLLDEAMRPVPPRV</sequence>
<keyword evidence="3" id="KW-1185">Reference proteome</keyword>
<evidence type="ECO:0000313" key="2">
    <source>
        <dbReference type="EMBL" id="MFD0854524.1"/>
    </source>
</evidence>
<dbReference type="Pfam" id="PF00501">
    <property type="entry name" value="AMP-binding"/>
    <property type="match status" value="1"/>
</dbReference>
<feature type="non-terminal residue" evidence="2">
    <location>
        <position position="1"/>
    </location>
</feature>
<evidence type="ECO:0000313" key="3">
    <source>
        <dbReference type="Proteomes" id="UP001597083"/>
    </source>
</evidence>
<reference evidence="3" key="1">
    <citation type="journal article" date="2019" name="Int. J. Syst. Evol. Microbiol.">
        <title>The Global Catalogue of Microorganisms (GCM) 10K type strain sequencing project: providing services to taxonomists for standard genome sequencing and annotation.</title>
        <authorList>
            <consortium name="The Broad Institute Genomics Platform"/>
            <consortium name="The Broad Institute Genome Sequencing Center for Infectious Disease"/>
            <person name="Wu L."/>
            <person name="Ma J."/>
        </authorList>
    </citation>
    <scope>NUCLEOTIDE SEQUENCE [LARGE SCALE GENOMIC DNA]</scope>
    <source>
        <strain evidence="3">JCM 31696</strain>
    </source>
</reference>
<dbReference type="InterPro" id="IPR020459">
    <property type="entry name" value="AMP-binding"/>
</dbReference>
<dbReference type="SUPFAM" id="SSF56801">
    <property type="entry name" value="Acetyl-CoA synthetase-like"/>
    <property type="match status" value="1"/>
</dbReference>
<feature type="non-terminal residue" evidence="2">
    <location>
        <position position="297"/>
    </location>
</feature>
<protein>
    <submittedName>
        <fullName evidence="2">AMP-binding protein</fullName>
    </submittedName>
</protein>
<feature type="domain" description="AMP-dependent synthetase/ligase" evidence="1">
    <location>
        <begin position="2"/>
        <end position="296"/>
    </location>
</feature>
<evidence type="ECO:0000259" key="1">
    <source>
        <dbReference type="Pfam" id="PF00501"/>
    </source>
</evidence>
<dbReference type="PANTHER" id="PTHR45527">
    <property type="entry name" value="NONRIBOSOMAL PEPTIDE SYNTHETASE"/>
    <property type="match status" value="1"/>
</dbReference>
<dbReference type="InterPro" id="IPR020845">
    <property type="entry name" value="AMP-binding_CS"/>
</dbReference>
<dbReference type="PRINTS" id="PR00154">
    <property type="entry name" value="AMPBINDING"/>
</dbReference>
<dbReference type="EMBL" id="JBHTIR010003002">
    <property type="protein sequence ID" value="MFD0854524.1"/>
    <property type="molecule type" value="Genomic_DNA"/>
</dbReference>